<dbReference type="OrthoDB" id="415825at2759"/>
<name>A0A5N7C213_PETAA</name>
<dbReference type="AlphaFoldDB" id="A0A5N7C213"/>
<dbReference type="Proteomes" id="UP000326877">
    <property type="component" value="Unassembled WGS sequence"/>
</dbReference>
<dbReference type="EMBL" id="ML735282">
    <property type="protein sequence ID" value="KAE8388131.1"/>
    <property type="molecule type" value="Genomic_DNA"/>
</dbReference>
<evidence type="ECO:0000313" key="1">
    <source>
        <dbReference type="EMBL" id="KAE8388131.1"/>
    </source>
</evidence>
<organism evidence="1">
    <name type="scientific">Petromyces alliaceus</name>
    <name type="common">Aspergillus alliaceus</name>
    <dbReference type="NCBI Taxonomy" id="209559"/>
    <lineage>
        <taxon>Eukaryota</taxon>
        <taxon>Fungi</taxon>
        <taxon>Dikarya</taxon>
        <taxon>Ascomycota</taxon>
        <taxon>Pezizomycotina</taxon>
        <taxon>Eurotiomycetes</taxon>
        <taxon>Eurotiomycetidae</taxon>
        <taxon>Eurotiales</taxon>
        <taxon>Aspergillaceae</taxon>
        <taxon>Aspergillus</taxon>
        <taxon>Aspergillus subgen. Circumdati</taxon>
    </lineage>
</organism>
<gene>
    <name evidence="1" type="ORF">BDV23DRAFT_185622</name>
</gene>
<protein>
    <submittedName>
        <fullName evidence="1">Uncharacterized protein</fullName>
    </submittedName>
</protein>
<reference evidence="1" key="1">
    <citation type="submission" date="2019-04" db="EMBL/GenBank/DDBJ databases">
        <title>Friends and foes A comparative genomics studyof 23 Aspergillus species from section Flavi.</title>
        <authorList>
            <consortium name="DOE Joint Genome Institute"/>
            <person name="Kjaerbolling I."/>
            <person name="Vesth T."/>
            <person name="Frisvad J.C."/>
            <person name="Nybo J.L."/>
            <person name="Theobald S."/>
            <person name="Kildgaard S."/>
            <person name="Isbrandt T."/>
            <person name="Kuo A."/>
            <person name="Sato A."/>
            <person name="Lyhne E.K."/>
            <person name="Kogle M.E."/>
            <person name="Wiebenga A."/>
            <person name="Kun R.S."/>
            <person name="Lubbers R.J."/>
            <person name="Makela M.R."/>
            <person name="Barry K."/>
            <person name="Chovatia M."/>
            <person name="Clum A."/>
            <person name="Daum C."/>
            <person name="Haridas S."/>
            <person name="He G."/>
            <person name="LaButti K."/>
            <person name="Lipzen A."/>
            <person name="Mondo S."/>
            <person name="Riley R."/>
            <person name="Salamov A."/>
            <person name="Simmons B.A."/>
            <person name="Magnuson J.K."/>
            <person name="Henrissat B."/>
            <person name="Mortensen U.H."/>
            <person name="Larsen T.O."/>
            <person name="Devries R.P."/>
            <person name="Grigoriev I.V."/>
            <person name="Machida M."/>
            <person name="Baker S.E."/>
            <person name="Andersen M.R."/>
        </authorList>
    </citation>
    <scope>NUCLEOTIDE SEQUENCE [LARGE SCALE GENOMIC DNA]</scope>
    <source>
        <strain evidence="1">IBT 14317</strain>
    </source>
</reference>
<proteinExistence type="predicted"/>
<accession>A0A5N7C213</accession>
<sequence>MSLAAVPDQVSDLCWVADQRIFAVGVYGRRPRDLKAFYELNRKLELRSAELLYPTTYYTEDEFRLIYNQKIYLEMYEKREADMDTGAGKRRPVRGILETIWDKAIGNKEYPLKK</sequence>